<feature type="transmembrane region" description="Helical" evidence="9">
    <location>
        <begin position="124"/>
        <end position="148"/>
    </location>
</feature>
<evidence type="ECO:0000256" key="9">
    <source>
        <dbReference type="SAM" id="Phobius"/>
    </source>
</evidence>
<dbReference type="InterPro" id="IPR004762">
    <property type="entry name" value="Amino_acid_permease_fungi"/>
</dbReference>
<evidence type="ECO:0000256" key="1">
    <source>
        <dbReference type="ARBA" id="ARBA00004141"/>
    </source>
</evidence>
<feature type="transmembrane region" description="Helical" evidence="9">
    <location>
        <begin position="205"/>
        <end position="225"/>
    </location>
</feature>
<dbReference type="AlphaFoldDB" id="A0A1G4K7A8"/>
<gene>
    <name evidence="11" type="ORF">LAMI_0G01002G</name>
</gene>
<feature type="transmembrane region" description="Helical" evidence="9">
    <location>
        <begin position="377"/>
        <end position="395"/>
    </location>
</feature>
<reference evidence="11 12" key="1">
    <citation type="submission" date="2016-03" db="EMBL/GenBank/DDBJ databases">
        <authorList>
            <person name="Devillers H."/>
        </authorList>
    </citation>
    <scope>NUCLEOTIDE SEQUENCE [LARGE SCALE GENOMIC DNA]</scope>
    <source>
        <strain evidence="11">CBS 11717</strain>
    </source>
</reference>
<keyword evidence="3" id="KW-0813">Transport</keyword>
<dbReference type="Proteomes" id="UP000191024">
    <property type="component" value="Chromosome G"/>
</dbReference>
<keyword evidence="5" id="KW-0029">Amino-acid transport</keyword>
<protein>
    <submittedName>
        <fullName evidence="11">LAMI_0G01002g1_1</fullName>
    </submittedName>
</protein>
<evidence type="ECO:0000313" key="12">
    <source>
        <dbReference type="Proteomes" id="UP000191024"/>
    </source>
</evidence>
<keyword evidence="7 9" id="KW-0472">Membrane</keyword>
<dbReference type="InterPro" id="IPR050524">
    <property type="entry name" value="APC_YAT"/>
</dbReference>
<dbReference type="FunFam" id="1.20.1740.10:FF:000017">
    <property type="entry name" value="Amino acid permease"/>
    <property type="match status" value="1"/>
</dbReference>
<comment type="similarity">
    <text evidence="2">Belongs to the amino acid-polyamine-organocation (APC) superfamily. YAT (TC 2.A.3.10) family.</text>
</comment>
<accession>A0A1G4K7A8</accession>
<dbReference type="PROSITE" id="PS00218">
    <property type="entry name" value="AMINO_ACID_PERMEASE_1"/>
    <property type="match status" value="1"/>
</dbReference>
<dbReference type="Pfam" id="PF00324">
    <property type="entry name" value="AA_permease"/>
    <property type="match status" value="1"/>
</dbReference>
<keyword evidence="6 9" id="KW-1133">Transmembrane helix</keyword>
<evidence type="ECO:0000259" key="10">
    <source>
        <dbReference type="Pfam" id="PF00324"/>
    </source>
</evidence>
<dbReference type="InterPro" id="IPR004841">
    <property type="entry name" value="AA-permease/SLC12A_dom"/>
</dbReference>
<evidence type="ECO:0000256" key="2">
    <source>
        <dbReference type="ARBA" id="ARBA00006983"/>
    </source>
</evidence>
<keyword evidence="12" id="KW-1185">Reference proteome</keyword>
<feature type="transmembrane region" description="Helical" evidence="9">
    <location>
        <begin position="448"/>
        <end position="474"/>
    </location>
</feature>
<feature type="transmembrane region" description="Helical" evidence="9">
    <location>
        <begin position="495"/>
        <end position="518"/>
    </location>
</feature>
<evidence type="ECO:0000313" key="11">
    <source>
        <dbReference type="EMBL" id="SCU99811.1"/>
    </source>
</evidence>
<feature type="region of interest" description="Disordered" evidence="8">
    <location>
        <begin position="22"/>
        <end position="43"/>
    </location>
</feature>
<evidence type="ECO:0000256" key="7">
    <source>
        <dbReference type="ARBA" id="ARBA00023136"/>
    </source>
</evidence>
<dbReference type="PANTHER" id="PTHR43341:SF7">
    <property type="entry name" value="LEU_VAL_ILE AMINO-ACID PERMEASE-RELATED"/>
    <property type="match status" value="1"/>
</dbReference>
<organism evidence="11 12">
    <name type="scientific">Lachancea mirantina</name>
    <dbReference type="NCBI Taxonomy" id="1230905"/>
    <lineage>
        <taxon>Eukaryota</taxon>
        <taxon>Fungi</taxon>
        <taxon>Dikarya</taxon>
        <taxon>Ascomycota</taxon>
        <taxon>Saccharomycotina</taxon>
        <taxon>Saccharomycetes</taxon>
        <taxon>Saccharomycetales</taxon>
        <taxon>Saccharomycetaceae</taxon>
        <taxon>Lachancea</taxon>
    </lineage>
</organism>
<feature type="compositionally biased region" description="Low complexity" evidence="8">
    <location>
        <begin position="32"/>
        <end position="41"/>
    </location>
</feature>
<name>A0A1G4K7A8_9SACH</name>
<dbReference type="EMBL" id="LT598469">
    <property type="protein sequence ID" value="SCU99811.1"/>
    <property type="molecule type" value="Genomic_DNA"/>
</dbReference>
<evidence type="ECO:0000256" key="6">
    <source>
        <dbReference type="ARBA" id="ARBA00022989"/>
    </source>
</evidence>
<dbReference type="PANTHER" id="PTHR43341">
    <property type="entry name" value="AMINO ACID PERMEASE"/>
    <property type="match status" value="1"/>
</dbReference>
<evidence type="ECO:0000256" key="4">
    <source>
        <dbReference type="ARBA" id="ARBA00022692"/>
    </source>
</evidence>
<keyword evidence="4 9" id="KW-0812">Transmembrane</keyword>
<feature type="transmembrane region" description="Helical" evidence="9">
    <location>
        <begin position="323"/>
        <end position="343"/>
    </location>
</feature>
<evidence type="ECO:0000256" key="5">
    <source>
        <dbReference type="ARBA" id="ARBA00022970"/>
    </source>
</evidence>
<evidence type="ECO:0000256" key="3">
    <source>
        <dbReference type="ARBA" id="ARBA00022448"/>
    </source>
</evidence>
<feature type="transmembrane region" description="Helical" evidence="9">
    <location>
        <begin position="160"/>
        <end position="185"/>
    </location>
</feature>
<feature type="domain" description="Amino acid permease/ SLC12A" evidence="10">
    <location>
        <begin position="93"/>
        <end position="557"/>
    </location>
</feature>
<dbReference type="NCBIfam" id="TIGR00913">
    <property type="entry name" value="2A0310"/>
    <property type="match status" value="1"/>
</dbReference>
<proteinExistence type="inferred from homology"/>
<dbReference type="Gene3D" id="1.20.1740.10">
    <property type="entry name" value="Amino acid/polyamine transporter I"/>
    <property type="match status" value="1"/>
</dbReference>
<dbReference type="GO" id="GO:0016020">
    <property type="term" value="C:membrane"/>
    <property type="evidence" value="ECO:0007669"/>
    <property type="project" value="UniProtKB-SubCell"/>
</dbReference>
<dbReference type="GO" id="GO:0015171">
    <property type="term" value="F:amino acid transmembrane transporter activity"/>
    <property type="evidence" value="ECO:0007669"/>
    <property type="project" value="TreeGrafter"/>
</dbReference>
<feature type="transmembrane region" description="Helical" evidence="9">
    <location>
        <begin position="237"/>
        <end position="256"/>
    </location>
</feature>
<feature type="transmembrane region" description="Helical" evidence="9">
    <location>
        <begin position="424"/>
        <end position="442"/>
    </location>
</feature>
<comment type="subcellular location">
    <subcellularLocation>
        <location evidence="1">Membrane</location>
        <topology evidence="1">Multi-pass membrane protein</topology>
    </subcellularLocation>
</comment>
<feature type="transmembrane region" description="Helical" evidence="9">
    <location>
        <begin position="530"/>
        <end position="549"/>
    </location>
</feature>
<evidence type="ECO:0000256" key="8">
    <source>
        <dbReference type="SAM" id="MobiDB-lite"/>
    </source>
</evidence>
<dbReference type="OrthoDB" id="3900342at2759"/>
<dbReference type="PIRSF" id="PIRSF006060">
    <property type="entry name" value="AA_transporter"/>
    <property type="match status" value="1"/>
</dbReference>
<feature type="transmembrane region" description="Helical" evidence="9">
    <location>
        <begin position="94"/>
        <end position="112"/>
    </location>
</feature>
<feature type="transmembrane region" description="Helical" evidence="9">
    <location>
        <begin position="283"/>
        <end position="303"/>
    </location>
</feature>
<dbReference type="InterPro" id="IPR004840">
    <property type="entry name" value="Amino_acid_permease_CS"/>
</dbReference>
<sequence length="604" mass="66434">MSSHDIKKSESDLNFEFSAFSSDNASNEKKQNQNQNSLESKFGSQSRATGAWRNFCDSFKRAECDVVTEELESGVTVHELEKSHLKQTLKPRHVSLMSLGTGIGTGLLVANGKSLHFGGPGGLLIGYTLVSIVTYAMMEAAGEMAVAYPRLPGNYNAYSAIFITPAFAFATTYLSLLQWLTVLPLELITATLTIKYWTDTINPDVFVAIFYVFVLSIHFFGARGYGETEFIFNLCKVLMIAGFVILAIIINCGGAGNDGYIGGKYWHTPGAFSGTNAASRFKGVAYVLVTGYFSYGGTELFALTVSEQANPKRAVPSATKKCLYRILLIYMLTMVLIGFLVPYNSDELMGSGGSSASHASPYVLAASLHGVKVVPHIINAVILVSVISVANSAVYSSSRLMHSLGGQGFAPKIFFYVDRAGRPLVALIACSFFGLIAFVAASNQEEQAFTWLAAIAGLSEIFTWSSIFISHIRFRLAMKHQNRSMGELGYKANTGFWGSVYGLAFNVIVLIAQFWVAIAPIDNDGKLSALSFFENYLGCPIWLAFYFGYKIWKREKRMANPLDSIDLDKYREIYDETLMKQEAAAHEAQIRNAGWHKRISAFWC</sequence>